<keyword evidence="2" id="KW-0805">Transcription regulation</keyword>
<dbReference type="InterPro" id="IPR011006">
    <property type="entry name" value="CheY-like_superfamily"/>
</dbReference>
<dbReference type="EMBL" id="VOSK01000046">
    <property type="protein sequence ID" value="MPR26349.1"/>
    <property type="molecule type" value="Genomic_DNA"/>
</dbReference>
<evidence type="ECO:0000259" key="6">
    <source>
        <dbReference type="PROSITE" id="PS50110"/>
    </source>
</evidence>
<accession>A0A5N7MIX1</accession>
<keyword evidence="8" id="KW-1185">Reference proteome</keyword>
<dbReference type="GO" id="GO:0000160">
    <property type="term" value="P:phosphorelay signal transduction system"/>
    <property type="evidence" value="ECO:0007669"/>
    <property type="project" value="InterPro"/>
</dbReference>
<dbReference type="InterPro" id="IPR050595">
    <property type="entry name" value="Bact_response_regulator"/>
</dbReference>
<organism evidence="7 8">
    <name type="scientific">Microvirga tunisiensis</name>
    <dbReference type="NCBI Taxonomy" id="2108360"/>
    <lineage>
        <taxon>Bacteria</taxon>
        <taxon>Pseudomonadati</taxon>
        <taxon>Pseudomonadota</taxon>
        <taxon>Alphaproteobacteria</taxon>
        <taxon>Hyphomicrobiales</taxon>
        <taxon>Methylobacteriaceae</taxon>
        <taxon>Microvirga</taxon>
    </lineage>
</organism>
<keyword evidence="3" id="KW-0804">Transcription</keyword>
<dbReference type="PANTHER" id="PTHR44591">
    <property type="entry name" value="STRESS RESPONSE REGULATOR PROTEIN 1"/>
    <property type="match status" value="1"/>
</dbReference>
<proteinExistence type="predicted"/>
<dbReference type="AlphaFoldDB" id="A0A5N7MIX1"/>
<evidence type="ECO:0000313" key="8">
    <source>
        <dbReference type="Proteomes" id="UP000403266"/>
    </source>
</evidence>
<dbReference type="Pfam" id="PF00072">
    <property type="entry name" value="Response_reg"/>
    <property type="match status" value="1"/>
</dbReference>
<dbReference type="SUPFAM" id="SSF52172">
    <property type="entry name" value="CheY-like"/>
    <property type="match status" value="1"/>
</dbReference>
<keyword evidence="1 4" id="KW-0597">Phosphoprotein</keyword>
<dbReference type="Proteomes" id="UP000403266">
    <property type="component" value="Unassembled WGS sequence"/>
</dbReference>
<reference evidence="7 8" key="1">
    <citation type="journal article" date="2019" name="Syst. Appl. Microbiol.">
        <title>Microvirga tunisiensis sp. nov., a root nodule symbiotic bacterium isolated from Lupinus micranthus and L. luteus grown in Northern Tunisia.</title>
        <authorList>
            <person name="Msaddak A."/>
            <person name="Rejili M."/>
            <person name="Duran D."/>
            <person name="Mars M."/>
            <person name="Palacios J.M."/>
            <person name="Ruiz-Argueso T."/>
            <person name="Rey L."/>
            <person name="Imperial J."/>
        </authorList>
    </citation>
    <scope>NUCLEOTIDE SEQUENCE [LARGE SCALE GENOMIC DNA]</scope>
    <source>
        <strain evidence="7 8">Lmie10</strain>
    </source>
</reference>
<evidence type="ECO:0000256" key="3">
    <source>
        <dbReference type="ARBA" id="ARBA00023163"/>
    </source>
</evidence>
<comment type="caution">
    <text evidence="7">The sequence shown here is derived from an EMBL/GenBank/DDBJ whole genome shotgun (WGS) entry which is preliminary data.</text>
</comment>
<evidence type="ECO:0000256" key="2">
    <source>
        <dbReference type="ARBA" id="ARBA00023015"/>
    </source>
</evidence>
<name>A0A5N7MIX1_9HYPH</name>
<evidence type="ECO:0000313" key="7">
    <source>
        <dbReference type="EMBL" id="MPR26349.1"/>
    </source>
</evidence>
<feature type="modified residue" description="4-aspartylphosphate" evidence="4">
    <location>
        <position position="156"/>
    </location>
</feature>
<dbReference type="Gene3D" id="3.40.50.2300">
    <property type="match status" value="1"/>
</dbReference>
<protein>
    <submittedName>
        <fullName evidence="7">Response regulator</fullName>
    </submittedName>
</protein>
<evidence type="ECO:0000256" key="4">
    <source>
        <dbReference type="PROSITE-ProRule" id="PRU00169"/>
    </source>
</evidence>
<dbReference type="PANTHER" id="PTHR44591:SF3">
    <property type="entry name" value="RESPONSE REGULATORY DOMAIN-CONTAINING PROTEIN"/>
    <property type="match status" value="1"/>
</dbReference>
<gene>
    <name evidence="7" type="ORF">FS320_14215</name>
</gene>
<dbReference type="SMART" id="SM00448">
    <property type="entry name" value="REC"/>
    <property type="match status" value="1"/>
</dbReference>
<evidence type="ECO:0000256" key="5">
    <source>
        <dbReference type="SAM" id="MobiDB-lite"/>
    </source>
</evidence>
<feature type="domain" description="Response regulatory" evidence="6">
    <location>
        <begin position="106"/>
        <end position="219"/>
    </location>
</feature>
<evidence type="ECO:0000256" key="1">
    <source>
        <dbReference type="ARBA" id="ARBA00022553"/>
    </source>
</evidence>
<dbReference type="OrthoDB" id="9784719at2"/>
<dbReference type="InterPro" id="IPR001789">
    <property type="entry name" value="Sig_transdc_resp-reg_receiver"/>
</dbReference>
<sequence length="228" mass="24294">MTMPPALPSCNPGKGTKPMRNLPAPQQALDQCLAQCARPHLGEGSVLLLDQPVAVGSRLLHRPIGAARATPYRIERIEADRAYLVPIDQPEAVWVKMAQTAPIPETVLVVDDDPLIRLLVCDSLEDEGFVTLCAASGDEALGLLQGGAEIDAVVSDIDMPGSTDGLALARWLTTQQPGLPVFLVSGRSAHELEGMPEGVTFLQKPHAMTSLPGAVRRALPDRPAHLKT</sequence>
<feature type="region of interest" description="Disordered" evidence="5">
    <location>
        <begin position="1"/>
        <end position="23"/>
    </location>
</feature>
<dbReference type="PROSITE" id="PS50110">
    <property type="entry name" value="RESPONSE_REGULATORY"/>
    <property type="match status" value="1"/>
</dbReference>